<evidence type="ECO:0000313" key="3">
    <source>
        <dbReference type="Proteomes" id="UP001497457"/>
    </source>
</evidence>
<keyword evidence="1" id="KW-0472">Membrane</keyword>
<keyword evidence="1" id="KW-0812">Transmembrane</keyword>
<reference evidence="2" key="1">
    <citation type="submission" date="2024-10" db="EMBL/GenBank/DDBJ databases">
        <authorList>
            <person name="Ryan C."/>
        </authorList>
    </citation>
    <scope>NUCLEOTIDE SEQUENCE [LARGE SCALE GENOMIC DNA]</scope>
</reference>
<protein>
    <submittedName>
        <fullName evidence="2">Uncharacterized protein</fullName>
    </submittedName>
</protein>
<feature type="transmembrane region" description="Helical" evidence="1">
    <location>
        <begin position="124"/>
        <end position="154"/>
    </location>
</feature>
<evidence type="ECO:0000313" key="2">
    <source>
        <dbReference type="EMBL" id="CAL5006197.1"/>
    </source>
</evidence>
<keyword evidence="1" id="KW-1133">Transmembrane helix</keyword>
<feature type="transmembrane region" description="Helical" evidence="1">
    <location>
        <begin position="35"/>
        <end position="54"/>
    </location>
</feature>
<feature type="transmembrane region" description="Helical" evidence="1">
    <location>
        <begin position="166"/>
        <end position="189"/>
    </location>
</feature>
<accession>A0ABC9BS74</accession>
<gene>
    <name evidence="2" type="ORF">URODEC1_LOCUS67923</name>
</gene>
<dbReference type="AlphaFoldDB" id="A0ABC9BS74"/>
<proteinExistence type="predicted"/>
<keyword evidence="3" id="KW-1185">Reference proteome</keyword>
<feature type="transmembrane region" description="Helical" evidence="1">
    <location>
        <begin position="66"/>
        <end position="85"/>
    </location>
</feature>
<dbReference type="EMBL" id="OZ075137">
    <property type="protein sequence ID" value="CAL5006197.1"/>
    <property type="molecule type" value="Genomic_DNA"/>
</dbReference>
<name>A0ABC9BS74_9POAL</name>
<evidence type="ECO:0000256" key="1">
    <source>
        <dbReference type="SAM" id="Phobius"/>
    </source>
</evidence>
<dbReference type="Proteomes" id="UP001497457">
    <property type="component" value="Chromosome 27b"/>
</dbReference>
<sequence length="195" mass="20659">MAVAEVVLEVLPQPPPPRDPAVALRGLAVPKVAEYLYLASVWVGCAGLAAAMVLRRALGQDSPVTCAFLKVSVGSLVLPALVIVVCDLQLSLGMRATGFRSSLCTSAKEIQSTKMFGGLTWKVLWNHAVIVGLASFLLLLLLGAGALVLGGLLLPVEKSQREKIGYTLFDTGVLGTTAMVCFVIIPSFALNVWRR</sequence>
<organism evidence="2 3">
    <name type="scientific">Urochloa decumbens</name>
    <dbReference type="NCBI Taxonomy" id="240449"/>
    <lineage>
        <taxon>Eukaryota</taxon>
        <taxon>Viridiplantae</taxon>
        <taxon>Streptophyta</taxon>
        <taxon>Embryophyta</taxon>
        <taxon>Tracheophyta</taxon>
        <taxon>Spermatophyta</taxon>
        <taxon>Magnoliopsida</taxon>
        <taxon>Liliopsida</taxon>
        <taxon>Poales</taxon>
        <taxon>Poaceae</taxon>
        <taxon>PACMAD clade</taxon>
        <taxon>Panicoideae</taxon>
        <taxon>Panicodae</taxon>
        <taxon>Paniceae</taxon>
        <taxon>Melinidinae</taxon>
        <taxon>Urochloa</taxon>
    </lineage>
</organism>